<dbReference type="InterPro" id="IPR052913">
    <property type="entry name" value="Glycopeptide_resist_protein"/>
</dbReference>
<comment type="caution">
    <text evidence="1">The sequence shown here is derived from an EMBL/GenBank/DDBJ whole genome shotgun (WGS) entry which is preliminary data.</text>
</comment>
<name>A0A8J7TKN2_9BACT</name>
<sequence>MKLRSPKPANIILALAIPLLVFVYLSTHPFSQEMAVRSINLYGFSPEHRLNFNSALKRLDGAVIQPGQVFSFNNRLGERTVSNGYLPAPGYLGNDRFKTTGGGICLISSTLYQVALLSGLNVVERKPHVKTVASVPPGLDATVWYGLQDLKIKNSFDFPVEISCQVEGEHASIKILGAKKGKELQLERREMASDNRTKLVEVYLKDHDQIKLVSRDSYRIGP</sequence>
<dbReference type="PANTHER" id="PTHR35788:SF1">
    <property type="entry name" value="EXPORTED PROTEIN"/>
    <property type="match status" value="1"/>
</dbReference>
<dbReference type="AlphaFoldDB" id="A0A8J7TKN2"/>
<organism evidence="1 2">
    <name type="scientific">Candidatus Obscuribacter phosphatis</name>
    <dbReference type="NCBI Taxonomy" id="1906157"/>
    <lineage>
        <taxon>Bacteria</taxon>
        <taxon>Bacillati</taxon>
        <taxon>Candidatus Melainabacteria</taxon>
        <taxon>Candidatus Obscuribacterales</taxon>
        <taxon>Candidatus Obscuribacteraceae</taxon>
        <taxon>Candidatus Obscuribacter</taxon>
    </lineage>
</organism>
<proteinExistence type="predicted"/>
<accession>A0A8J7TKN2</accession>
<protein>
    <submittedName>
        <fullName evidence="1">VanW family protein</fullName>
    </submittedName>
</protein>
<dbReference type="Proteomes" id="UP000664277">
    <property type="component" value="Unassembled WGS sequence"/>
</dbReference>
<gene>
    <name evidence="1" type="ORF">J0M35_01145</name>
</gene>
<evidence type="ECO:0000313" key="2">
    <source>
        <dbReference type="Proteomes" id="UP000664277"/>
    </source>
</evidence>
<reference evidence="1" key="1">
    <citation type="submission" date="2021-02" db="EMBL/GenBank/DDBJ databases">
        <title>Genome-Resolved Metagenomics of a Microbial Community Performing Photosynthetic Biological Nutrient Removal.</title>
        <authorList>
            <person name="Mcdaniel E.A."/>
        </authorList>
    </citation>
    <scope>NUCLEOTIDE SEQUENCE</scope>
    <source>
        <strain evidence="1">UWPOB_OBS1</strain>
    </source>
</reference>
<dbReference type="InterPro" id="IPR007391">
    <property type="entry name" value="Vancomycin_resist_VanW"/>
</dbReference>
<dbReference type="Pfam" id="PF04294">
    <property type="entry name" value="VanW"/>
    <property type="match status" value="1"/>
</dbReference>
<dbReference type="PANTHER" id="PTHR35788">
    <property type="entry name" value="EXPORTED PROTEIN-RELATED"/>
    <property type="match status" value="1"/>
</dbReference>
<dbReference type="EMBL" id="JAFLCK010000001">
    <property type="protein sequence ID" value="MBN8658940.1"/>
    <property type="molecule type" value="Genomic_DNA"/>
</dbReference>
<evidence type="ECO:0000313" key="1">
    <source>
        <dbReference type="EMBL" id="MBN8658940.1"/>
    </source>
</evidence>